<proteinExistence type="predicted"/>
<dbReference type="Gene3D" id="2.60.120.560">
    <property type="entry name" value="Exo-inulinase, domain 1"/>
    <property type="match status" value="1"/>
</dbReference>
<keyword evidence="4" id="KW-1185">Reference proteome</keyword>
<dbReference type="OrthoDB" id="156673at2"/>
<reference evidence="4" key="1">
    <citation type="submission" date="2018-12" db="EMBL/GenBank/DDBJ databases">
        <title>Tengunoibacter tsumagoiensis gen. nov., sp. nov., Dictyobacter kobayashii sp. nov., D. alpinus sp. nov., and D. joshuensis sp. nov. and description of Dictyobacteraceae fam. nov. within the order Ktedonobacterales isolated from Tengu-no-mugimeshi.</title>
        <authorList>
            <person name="Wang C.M."/>
            <person name="Zheng Y."/>
            <person name="Sakai Y."/>
            <person name="Toyoda A."/>
            <person name="Minakuchi Y."/>
            <person name="Abe K."/>
            <person name="Yokota A."/>
            <person name="Yabe S."/>
        </authorList>
    </citation>
    <scope>NUCLEOTIDE SEQUENCE [LARGE SCALE GENOMIC DNA]</scope>
    <source>
        <strain evidence="4">Uno3</strain>
    </source>
</reference>
<keyword evidence="2" id="KW-1133">Transmembrane helix</keyword>
<feature type="transmembrane region" description="Helical" evidence="2">
    <location>
        <begin position="102"/>
        <end position="121"/>
    </location>
</feature>
<gene>
    <name evidence="3" type="ORF">KTT_37990</name>
</gene>
<dbReference type="RefSeq" id="WP_126581425.1">
    <property type="nucleotide sequence ID" value="NZ_BIFR01000001.1"/>
</dbReference>
<name>A0A402A493_9CHLR</name>
<comment type="caution">
    <text evidence="3">The sequence shown here is derived from an EMBL/GenBank/DDBJ whole genome shotgun (WGS) entry which is preliminary data.</text>
</comment>
<evidence type="ECO:0000256" key="2">
    <source>
        <dbReference type="SAM" id="Phobius"/>
    </source>
</evidence>
<keyword evidence="2" id="KW-0812">Transmembrane</keyword>
<sequence>MHCKVCQMELPSDQDVCPNCHPSEQYASATELQSPEETQTLPHLSTDEPEGQAPLPLESYHTVPAAVLSEPIAAVSPLAYTDPTQYPLPSAQPPVRPTAKPLNVFLPLLIAIIIIGSLLLIENTGVIYYAAVAHPAEVNHTNAALGTISAQATTRAQELSSAQRQINLSNKQTNDAIAKLDAAPQTLYSSMTSIPAIINDPLQQNTYLWDIYQDRYGNACGFSNGAYHISTRQNNVFVPCQTPIIPSVGNFALQIQMNILSGDEGGIIFHADINNDRLYKLSFGVDGDYSLFTYVDNVGDHAKKVQSGHAYDFHSGAGQMNQIMLISQNNTFFIYANQQLVTEIHDTTYTNGYIALFAEEEKNTTEVAFSNLQLW</sequence>
<evidence type="ECO:0000313" key="3">
    <source>
        <dbReference type="EMBL" id="GCE13940.1"/>
    </source>
</evidence>
<dbReference type="AlphaFoldDB" id="A0A402A493"/>
<evidence type="ECO:0000313" key="4">
    <source>
        <dbReference type="Proteomes" id="UP000287352"/>
    </source>
</evidence>
<organism evidence="3 4">
    <name type="scientific">Tengunoibacter tsumagoiensis</name>
    <dbReference type="NCBI Taxonomy" id="2014871"/>
    <lineage>
        <taxon>Bacteria</taxon>
        <taxon>Bacillati</taxon>
        <taxon>Chloroflexota</taxon>
        <taxon>Ktedonobacteria</taxon>
        <taxon>Ktedonobacterales</taxon>
        <taxon>Dictyobacteraceae</taxon>
        <taxon>Tengunoibacter</taxon>
    </lineage>
</organism>
<keyword evidence="2" id="KW-0472">Membrane</keyword>
<protein>
    <recommendedName>
        <fullName evidence="5">3-keto-disaccharide hydrolase domain-containing protein</fullName>
    </recommendedName>
</protein>
<dbReference type="Proteomes" id="UP000287352">
    <property type="component" value="Unassembled WGS sequence"/>
</dbReference>
<feature type="compositionally biased region" description="Polar residues" evidence="1">
    <location>
        <begin position="28"/>
        <end position="43"/>
    </location>
</feature>
<evidence type="ECO:0000256" key="1">
    <source>
        <dbReference type="SAM" id="MobiDB-lite"/>
    </source>
</evidence>
<accession>A0A402A493</accession>
<dbReference type="EMBL" id="BIFR01000001">
    <property type="protein sequence ID" value="GCE13940.1"/>
    <property type="molecule type" value="Genomic_DNA"/>
</dbReference>
<evidence type="ECO:0008006" key="5">
    <source>
        <dbReference type="Google" id="ProtNLM"/>
    </source>
</evidence>
<feature type="region of interest" description="Disordered" evidence="1">
    <location>
        <begin position="28"/>
        <end position="56"/>
    </location>
</feature>